<feature type="transmembrane region" description="Helical" evidence="1">
    <location>
        <begin position="21"/>
        <end position="38"/>
    </location>
</feature>
<proteinExistence type="predicted"/>
<evidence type="ECO:0000313" key="3">
    <source>
        <dbReference type="Proteomes" id="UP000605970"/>
    </source>
</evidence>
<dbReference type="EMBL" id="JABEBT010000055">
    <property type="protein sequence ID" value="KAF7634574.1"/>
    <property type="molecule type" value="Genomic_DNA"/>
</dbReference>
<organism evidence="2 3">
    <name type="scientific">Meloidogyne graminicola</name>
    <dbReference type="NCBI Taxonomy" id="189291"/>
    <lineage>
        <taxon>Eukaryota</taxon>
        <taxon>Metazoa</taxon>
        <taxon>Ecdysozoa</taxon>
        <taxon>Nematoda</taxon>
        <taxon>Chromadorea</taxon>
        <taxon>Rhabditida</taxon>
        <taxon>Tylenchina</taxon>
        <taxon>Tylenchomorpha</taxon>
        <taxon>Tylenchoidea</taxon>
        <taxon>Meloidogynidae</taxon>
        <taxon>Meloidogyninae</taxon>
        <taxon>Meloidogyne</taxon>
    </lineage>
</organism>
<keyword evidence="1" id="KW-0812">Transmembrane</keyword>
<feature type="transmembrane region" description="Helical" evidence="1">
    <location>
        <begin position="87"/>
        <end position="109"/>
    </location>
</feature>
<gene>
    <name evidence="2" type="ORF">Mgra_00006022</name>
</gene>
<evidence type="ECO:0000256" key="1">
    <source>
        <dbReference type="SAM" id="Phobius"/>
    </source>
</evidence>
<keyword evidence="1" id="KW-1133">Transmembrane helix</keyword>
<protein>
    <submittedName>
        <fullName evidence="2">Uncharacterized protein</fullName>
    </submittedName>
</protein>
<reference evidence="2" key="1">
    <citation type="journal article" date="2020" name="Ecol. Evol.">
        <title>Genome structure and content of the rice root-knot nematode (Meloidogyne graminicola).</title>
        <authorList>
            <person name="Phan N.T."/>
            <person name="Danchin E.G.J."/>
            <person name="Klopp C."/>
            <person name="Perfus-Barbeoch L."/>
            <person name="Kozlowski D.K."/>
            <person name="Koutsovoulos G.D."/>
            <person name="Lopez-Roques C."/>
            <person name="Bouchez O."/>
            <person name="Zahm M."/>
            <person name="Besnard G."/>
            <person name="Bellafiore S."/>
        </authorList>
    </citation>
    <scope>NUCLEOTIDE SEQUENCE</scope>
    <source>
        <strain evidence="2">VN-18</strain>
    </source>
</reference>
<dbReference type="Proteomes" id="UP000605970">
    <property type="component" value="Unassembled WGS sequence"/>
</dbReference>
<comment type="caution">
    <text evidence="2">The sequence shown here is derived from an EMBL/GenBank/DDBJ whole genome shotgun (WGS) entry which is preliminary data.</text>
</comment>
<accession>A0A8S9ZMD0</accession>
<sequence>MKSIIFNNNNNNNNGYWKKQAMLVNMLALSIIVLLLMIEQVNTKEVDISTKDTKIEEEGKLENLAAAENLAYRHPDPEYHRKMVKVYVLNIINQLIMIFMAIGCTYALYQFFKKSWQ</sequence>
<keyword evidence="3" id="KW-1185">Reference proteome</keyword>
<keyword evidence="1" id="KW-0472">Membrane</keyword>
<name>A0A8S9ZMD0_9BILA</name>
<dbReference type="AlphaFoldDB" id="A0A8S9ZMD0"/>
<evidence type="ECO:0000313" key="2">
    <source>
        <dbReference type="EMBL" id="KAF7634574.1"/>
    </source>
</evidence>